<feature type="transmembrane region" description="Helical" evidence="1">
    <location>
        <begin position="15"/>
        <end position="35"/>
    </location>
</feature>
<reference evidence="2 3" key="1">
    <citation type="submission" date="2016-12" db="EMBL/GenBank/DDBJ databases">
        <title>Diversity of luminous bacteria.</title>
        <authorList>
            <person name="Yoshizawa S."/>
            <person name="Kogure K."/>
        </authorList>
    </citation>
    <scope>NUCLEOTIDE SEQUENCE [LARGE SCALE GENOMIC DNA]</scope>
    <source>
        <strain evidence="2 3">SA4-48</strain>
    </source>
</reference>
<feature type="transmembrane region" description="Helical" evidence="1">
    <location>
        <begin position="139"/>
        <end position="156"/>
    </location>
</feature>
<feature type="transmembrane region" description="Helical" evidence="1">
    <location>
        <begin position="47"/>
        <end position="70"/>
    </location>
</feature>
<evidence type="ECO:0000313" key="3">
    <source>
        <dbReference type="Proteomes" id="UP000239007"/>
    </source>
</evidence>
<dbReference type="EMBL" id="MSCH01000003">
    <property type="protein sequence ID" value="PQJ53551.1"/>
    <property type="molecule type" value="Genomic_DNA"/>
</dbReference>
<protein>
    <recommendedName>
        <fullName evidence="4">DUF3429 domain-containing protein</fullName>
    </recommendedName>
</protein>
<organism evidence="2 3">
    <name type="scientific">Psychrosphaera saromensis</name>
    <dbReference type="NCBI Taxonomy" id="716813"/>
    <lineage>
        <taxon>Bacteria</taxon>
        <taxon>Pseudomonadati</taxon>
        <taxon>Pseudomonadota</taxon>
        <taxon>Gammaproteobacteria</taxon>
        <taxon>Alteromonadales</taxon>
        <taxon>Pseudoalteromonadaceae</taxon>
        <taxon>Psychrosphaera</taxon>
    </lineage>
</organism>
<evidence type="ECO:0008006" key="4">
    <source>
        <dbReference type="Google" id="ProtNLM"/>
    </source>
</evidence>
<dbReference type="OrthoDB" id="8591832at2"/>
<feature type="transmembrane region" description="Helical" evidence="1">
    <location>
        <begin position="90"/>
        <end position="118"/>
    </location>
</feature>
<proteinExistence type="predicted"/>
<dbReference type="InterPro" id="IPR021836">
    <property type="entry name" value="DUF3429"/>
</dbReference>
<keyword evidence="1" id="KW-0472">Membrane</keyword>
<name>A0A2S7UWA0_9GAMM</name>
<keyword evidence="1" id="KW-1133">Transmembrane helix</keyword>
<accession>A0A2S7UWA0</accession>
<dbReference type="Proteomes" id="UP000239007">
    <property type="component" value="Unassembled WGS sequence"/>
</dbReference>
<dbReference type="RefSeq" id="WP_105052036.1">
    <property type="nucleotide sequence ID" value="NZ_BMYG01000002.1"/>
</dbReference>
<keyword evidence="3" id="KW-1185">Reference proteome</keyword>
<keyword evidence="1" id="KW-0812">Transmembrane</keyword>
<dbReference type="AlphaFoldDB" id="A0A2S7UWA0"/>
<dbReference type="Pfam" id="PF11911">
    <property type="entry name" value="DUF3429"/>
    <property type="match status" value="1"/>
</dbReference>
<gene>
    <name evidence="2" type="ORF">BTO11_07645</name>
</gene>
<sequence>MTNNQYFSTSLKPTIHFMSWCAILPFIACTLLIWFPVTSLELDVLNILRLYSAVIVSFIAGSVWSAALLIQLGKETLVFNRKNLMLGAGFVAVLSWLVLFIDAKAGVFISALLFLVLWQIELKTNLARIYPQWFWTLRTKQTMAIALCLMGVWMTLG</sequence>
<evidence type="ECO:0000313" key="2">
    <source>
        <dbReference type="EMBL" id="PQJ53551.1"/>
    </source>
</evidence>
<evidence type="ECO:0000256" key="1">
    <source>
        <dbReference type="SAM" id="Phobius"/>
    </source>
</evidence>
<comment type="caution">
    <text evidence="2">The sequence shown here is derived from an EMBL/GenBank/DDBJ whole genome shotgun (WGS) entry which is preliminary data.</text>
</comment>